<feature type="domain" description="Bacterial bifunctional deaminase-reductase C-terminal" evidence="5">
    <location>
        <begin position="57"/>
        <end position="226"/>
    </location>
</feature>
<dbReference type="PANTHER" id="PTHR38011:SF7">
    <property type="entry name" value="2,5-DIAMINO-6-RIBOSYLAMINO-4(3H)-PYRIMIDINONE 5'-PHOSPHATE REDUCTASE"/>
    <property type="match status" value="1"/>
</dbReference>
<dbReference type="RefSeq" id="WP_271167380.1">
    <property type="nucleotide sequence ID" value="NZ_BSFI01000004.1"/>
</dbReference>
<evidence type="ECO:0000259" key="5">
    <source>
        <dbReference type="Pfam" id="PF01872"/>
    </source>
</evidence>
<dbReference type="GO" id="GO:0008703">
    <property type="term" value="F:5-amino-6-(5-phosphoribosylamino)uracil reductase activity"/>
    <property type="evidence" value="ECO:0007669"/>
    <property type="project" value="InterPro"/>
</dbReference>
<dbReference type="PANTHER" id="PTHR38011">
    <property type="entry name" value="DIHYDROFOLATE REDUCTASE FAMILY PROTEIN (AFU_ORTHOLOGUE AFUA_8G06820)"/>
    <property type="match status" value="1"/>
</dbReference>
<evidence type="ECO:0000313" key="7">
    <source>
        <dbReference type="Proteomes" id="UP001143372"/>
    </source>
</evidence>
<evidence type="ECO:0000256" key="4">
    <source>
        <dbReference type="SAM" id="MobiDB-lite"/>
    </source>
</evidence>
<gene>
    <name evidence="6" type="ORF">GCM10008179_07590</name>
</gene>
<dbReference type="EMBL" id="BSFI01000004">
    <property type="protein sequence ID" value="GLK67121.1"/>
    <property type="molecule type" value="Genomic_DNA"/>
</dbReference>
<dbReference type="InterPro" id="IPR024072">
    <property type="entry name" value="DHFR-like_dom_sf"/>
</dbReference>
<sequence>MTVSAGSQRDADGRDREAADAWAAVRAARHGATVPAALEGAELCRMLLPVARPRALVVAQLGQSLDGRIATVTGASHFINGPAGIDHLHRLRALVDAVVVGVGTVCADDCRLTVRRVEGASPARVVIDPGGRAPLDAQIFADDGARRLTIRAEGVPRCPIAGVETVHLPLSAGRIAPGDVVAALARRGLRRLLIEGGATTVSAFVAAEAVDRLHVMVAPLIVGSGRQGLTLAPVRDLAFAWRPQAAAYPLPGGDVLMDCDMRTCAGGSARGEEQADERDQDDARRRRLHADG</sequence>
<name>A0A9W6MUS1_9HYPH</name>
<evidence type="ECO:0000256" key="1">
    <source>
        <dbReference type="ARBA" id="ARBA00005104"/>
    </source>
</evidence>
<organism evidence="6 7">
    <name type="scientific">Hansschlegelia plantiphila</name>
    <dbReference type="NCBI Taxonomy" id="374655"/>
    <lineage>
        <taxon>Bacteria</taxon>
        <taxon>Pseudomonadati</taxon>
        <taxon>Pseudomonadota</taxon>
        <taxon>Alphaproteobacteria</taxon>
        <taxon>Hyphomicrobiales</taxon>
        <taxon>Methylopilaceae</taxon>
        <taxon>Hansschlegelia</taxon>
    </lineage>
</organism>
<evidence type="ECO:0000313" key="6">
    <source>
        <dbReference type="EMBL" id="GLK67121.1"/>
    </source>
</evidence>
<keyword evidence="7" id="KW-1185">Reference proteome</keyword>
<comment type="caution">
    <text evidence="6">The sequence shown here is derived from an EMBL/GenBank/DDBJ whole genome shotgun (WGS) entry which is preliminary data.</text>
</comment>
<feature type="compositionally biased region" description="Basic and acidic residues" evidence="4">
    <location>
        <begin position="281"/>
        <end position="292"/>
    </location>
</feature>
<dbReference type="InterPro" id="IPR002734">
    <property type="entry name" value="RibDG_C"/>
</dbReference>
<dbReference type="SUPFAM" id="SSF53597">
    <property type="entry name" value="Dihydrofolate reductase-like"/>
    <property type="match status" value="1"/>
</dbReference>
<dbReference type="Proteomes" id="UP001143372">
    <property type="component" value="Unassembled WGS sequence"/>
</dbReference>
<comment type="pathway">
    <text evidence="1">Cofactor biosynthesis; riboflavin biosynthesis.</text>
</comment>
<dbReference type="Pfam" id="PF01872">
    <property type="entry name" value="RibD_C"/>
    <property type="match status" value="1"/>
</dbReference>
<evidence type="ECO:0000256" key="3">
    <source>
        <dbReference type="ARBA" id="ARBA00023002"/>
    </source>
</evidence>
<keyword evidence="2" id="KW-0521">NADP</keyword>
<accession>A0A9W6MUS1</accession>
<dbReference type="InterPro" id="IPR050765">
    <property type="entry name" value="Riboflavin_Biosynth_HTPR"/>
</dbReference>
<reference evidence="6" key="1">
    <citation type="journal article" date="2014" name="Int. J. Syst. Evol. Microbiol.">
        <title>Complete genome sequence of Corynebacterium casei LMG S-19264T (=DSM 44701T), isolated from a smear-ripened cheese.</title>
        <authorList>
            <consortium name="US DOE Joint Genome Institute (JGI-PGF)"/>
            <person name="Walter F."/>
            <person name="Albersmeier A."/>
            <person name="Kalinowski J."/>
            <person name="Ruckert C."/>
        </authorList>
    </citation>
    <scope>NUCLEOTIDE SEQUENCE</scope>
    <source>
        <strain evidence="6">VKM B-2347</strain>
    </source>
</reference>
<reference evidence="6" key="2">
    <citation type="submission" date="2023-01" db="EMBL/GenBank/DDBJ databases">
        <authorList>
            <person name="Sun Q."/>
            <person name="Evtushenko L."/>
        </authorList>
    </citation>
    <scope>NUCLEOTIDE SEQUENCE</scope>
    <source>
        <strain evidence="6">VKM B-2347</strain>
    </source>
</reference>
<dbReference type="Gene3D" id="3.40.430.10">
    <property type="entry name" value="Dihydrofolate Reductase, subunit A"/>
    <property type="match status" value="1"/>
</dbReference>
<evidence type="ECO:0000256" key="2">
    <source>
        <dbReference type="ARBA" id="ARBA00022857"/>
    </source>
</evidence>
<keyword evidence="3" id="KW-0560">Oxidoreductase</keyword>
<dbReference type="GO" id="GO:0009231">
    <property type="term" value="P:riboflavin biosynthetic process"/>
    <property type="evidence" value="ECO:0007669"/>
    <property type="project" value="InterPro"/>
</dbReference>
<dbReference type="AlphaFoldDB" id="A0A9W6MUS1"/>
<protein>
    <recommendedName>
        <fullName evidence="5">Bacterial bifunctional deaminase-reductase C-terminal domain-containing protein</fullName>
    </recommendedName>
</protein>
<feature type="region of interest" description="Disordered" evidence="4">
    <location>
        <begin position="266"/>
        <end position="292"/>
    </location>
</feature>
<proteinExistence type="predicted"/>